<proteinExistence type="predicted"/>
<dbReference type="Pfam" id="PF03196">
    <property type="entry name" value="DUF261"/>
    <property type="match status" value="1"/>
</dbReference>
<geneLocation type="plasmid" evidence="1">
    <name>unnamed</name>
</geneLocation>
<organism evidence="1">
    <name type="scientific">Borrelia miyamotoi</name>
    <dbReference type="NCBI Taxonomy" id="47466"/>
    <lineage>
        <taxon>Bacteria</taxon>
        <taxon>Pseudomonadati</taxon>
        <taxon>Spirochaetota</taxon>
        <taxon>Spirochaetia</taxon>
        <taxon>Spirochaetales</taxon>
        <taxon>Borreliaceae</taxon>
        <taxon>Borrelia</taxon>
    </lineage>
</organism>
<evidence type="ECO:0000313" key="1">
    <source>
        <dbReference type="EMBL" id="QFP42443.1"/>
    </source>
</evidence>
<name>A0A5P8ARK2_9SPIR</name>
<keyword evidence="1" id="KW-0614">Plasmid</keyword>
<dbReference type="RefSeq" id="WP_152301160.1">
    <property type="nucleotide sequence ID" value="NZ_CP114721.1"/>
</dbReference>
<gene>
    <name evidence="1" type="ORF">F9Y90_04830</name>
</gene>
<dbReference type="EMBL" id="CP044629">
    <property type="protein sequence ID" value="QFP42443.1"/>
    <property type="molecule type" value="Genomic_DNA"/>
</dbReference>
<dbReference type="InterPro" id="IPR004884">
    <property type="entry name" value="DUF261"/>
</dbReference>
<sequence length="72" mass="9117">MDRRLEIIDKIIQHDHKLISHIQQWDVIFLCFHYYIERFNKLSFNINGNYNKFVNLRYMKNNYFYFKPIQNI</sequence>
<protein>
    <submittedName>
        <fullName evidence="1">DUF261 family protein</fullName>
    </submittedName>
</protein>
<reference evidence="1" key="1">
    <citation type="submission" date="2019-10" db="EMBL/GenBank/DDBJ databases">
        <title>Whole genome sequencing of Borrelia miyamotoi strains isolated in Europe.</title>
        <authorList>
            <person name="Sprong H."/>
            <person name="Azagi T."/>
            <person name="Kuleshov K.V."/>
            <person name="Platonov A.E."/>
            <person name="Hoornstra D."/>
            <person name="Hovius J.W."/>
        </authorList>
    </citation>
    <scope>NUCLEOTIDE SEQUENCE</scope>
    <source>
        <strain evidence="1">NL-IR-2</strain>
        <plasmid evidence="1">unnamed</plasmid>
    </source>
</reference>
<accession>A0A5P8ARK2</accession>
<dbReference type="AlphaFoldDB" id="A0A5P8ARK2"/>